<dbReference type="EMBL" id="BAABME010010780">
    <property type="protein sequence ID" value="GAA0181928.1"/>
    <property type="molecule type" value="Genomic_DNA"/>
</dbReference>
<feature type="region of interest" description="Disordered" evidence="1">
    <location>
        <begin position="366"/>
        <end position="387"/>
    </location>
</feature>
<feature type="compositionally biased region" description="Basic and acidic residues" evidence="1">
    <location>
        <begin position="508"/>
        <end position="518"/>
    </location>
</feature>
<feature type="compositionally biased region" description="Basic and acidic residues" evidence="1">
    <location>
        <begin position="526"/>
        <end position="553"/>
    </location>
</feature>
<protein>
    <submittedName>
        <fullName evidence="2">Uncharacterized protein</fullName>
    </submittedName>
</protein>
<dbReference type="Proteomes" id="UP001454036">
    <property type="component" value="Unassembled WGS sequence"/>
</dbReference>
<feature type="compositionally biased region" description="Low complexity" evidence="1">
    <location>
        <begin position="485"/>
        <end position="494"/>
    </location>
</feature>
<reference evidence="2 3" key="1">
    <citation type="submission" date="2024-01" db="EMBL/GenBank/DDBJ databases">
        <title>The complete chloroplast genome sequence of Lithospermum erythrorhizon: insights into the phylogenetic relationship among Boraginaceae species and the maternal lineages of purple gromwells.</title>
        <authorList>
            <person name="Okada T."/>
            <person name="Watanabe K."/>
        </authorList>
    </citation>
    <scope>NUCLEOTIDE SEQUENCE [LARGE SCALE GENOMIC DNA]</scope>
</reference>
<proteinExistence type="predicted"/>
<dbReference type="AlphaFoldDB" id="A0AAV3RSE1"/>
<feature type="compositionally biased region" description="Basic residues" evidence="1">
    <location>
        <begin position="555"/>
        <end position="564"/>
    </location>
</feature>
<feature type="compositionally biased region" description="Basic and acidic residues" evidence="1">
    <location>
        <begin position="422"/>
        <end position="446"/>
    </location>
</feature>
<dbReference type="InterPro" id="IPR051591">
    <property type="entry name" value="UPF0224_FAM112_RNA_Proc"/>
</dbReference>
<dbReference type="PANTHER" id="PTHR21402">
    <property type="entry name" value="GAMETOCYTE SPECIFIC FACTOR 1-RELATED"/>
    <property type="match status" value="1"/>
</dbReference>
<evidence type="ECO:0000313" key="2">
    <source>
        <dbReference type="EMBL" id="GAA0181928.1"/>
    </source>
</evidence>
<name>A0AAV3RSE1_LITER</name>
<gene>
    <name evidence="2" type="ORF">LIER_30301</name>
</gene>
<feature type="region of interest" description="Disordered" evidence="1">
    <location>
        <begin position="402"/>
        <end position="594"/>
    </location>
</feature>
<comment type="caution">
    <text evidence="2">The sequence shown here is derived from an EMBL/GenBank/DDBJ whole genome shotgun (WGS) entry which is preliminary data.</text>
</comment>
<keyword evidence="3" id="KW-1185">Reference proteome</keyword>
<evidence type="ECO:0000313" key="3">
    <source>
        <dbReference type="Proteomes" id="UP001454036"/>
    </source>
</evidence>
<sequence>MRFGGKGVRLLASEIWAIRNEIEMWNGFPESYSYCVVCGFLSLSMCGLEDFSIWVVANSPRFGVVIDLAMAGHIVLLVRLCLKAVVREAFRLVYGLMNNESKQKGWSGRRFCCPVLGQVMMWLTSQLAILYGEGNGKSFTISMLKHCLSGGSLSSSFFSVKNEANQSEDLKVAGIDCEKPFTVNGESVGKCSAAGIISDSVVFVSQVAAAIAALHERQMLEEKIRALWDSRLPSTYQRILEHENICRTSDIERQKRPNYRPLIEYDGIFRQQSHGQDSNKTKTREEILAEERDYKRRRISYRGKKSKRSTTEVMRDIIEFHMEELKHARETECSVKSIEAKQDLECITYTGHENSISDCQQTRSSEFSSKLGRGQQRNFGELSGSHSKAVAESAYEVLDNKQHRQTSNSHLHQELDGSTMIDRTKRERYTRRLEDQISRRQERDHSVSPYRRRSRYERRDSPRSPNKQRRKYKRENISSSPDGQSSKYNKNYSSRSPDRKLSSHHRHVSDEQIQDEKLINGISSHVSEKGYRKTSERNSRQKQDREHKLEVQNKSRGKTHHRHKSTSESYDRYSSCVESNKFEDRYDPSESYGD</sequence>
<accession>A0AAV3RSE1</accession>
<dbReference type="PANTHER" id="PTHR21402:SF10">
    <property type="entry name" value="U11_U12 SMALL NUCLEAR RIBONUCLEOPROTEIN 48 KDA PROTEIN"/>
    <property type="match status" value="1"/>
</dbReference>
<evidence type="ECO:0000256" key="1">
    <source>
        <dbReference type="SAM" id="MobiDB-lite"/>
    </source>
</evidence>
<organism evidence="2 3">
    <name type="scientific">Lithospermum erythrorhizon</name>
    <name type="common">Purple gromwell</name>
    <name type="synonym">Lithospermum officinale var. erythrorhizon</name>
    <dbReference type="NCBI Taxonomy" id="34254"/>
    <lineage>
        <taxon>Eukaryota</taxon>
        <taxon>Viridiplantae</taxon>
        <taxon>Streptophyta</taxon>
        <taxon>Embryophyta</taxon>
        <taxon>Tracheophyta</taxon>
        <taxon>Spermatophyta</taxon>
        <taxon>Magnoliopsida</taxon>
        <taxon>eudicotyledons</taxon>
        <taxon>Gunneridae</taxon>
        <taxon>Pentapetalae</taxon>
        <taxon>asterids</taxon>
        <taxon>lamiids</taxon>
        <taxon>Boraginales</taxon>
        <taxon>Boraginaceae</taxon>
        <taxon>Boraginoideae</taxon>
        <taxon>Lithospermeae</taxon>
        <taxon>Lithospermum</taxon>
    </lineage>
</organism>